<dbReference type="GO" id="GO:0016491">
    <property type="term" value="F:oxidoreductase activity"/>
    <property type="evidence" value="ECO:0007669"/>
    <property type="project" value="UniProtKB-KW"/>
</dbReference>
<keyword evidence="2" id="KW-0560">Oxidoreductase</keyword>
<sequence length="309" mass="33209">MSPSTVLAWCGGTAGLIYLILFLLRRRKRVQLKGKVVLITGANSGLGKACAMVFNSAGCKVILAGRNLSKLQKVKEELQRLKSSGDLGILQVDLSDLESLGNKGQEAKAIFDAVDILVNNAGVSYRGSIEGTNMDVHQMVMNVNYFGQIALTKALLPVLKERPGSCIVAVSSVQGRISIPYRSAYAASKHAMQAFFDCLRAELWDTGVGVCVVNPGYIQTSLSTNALCGDGSKYGVTDTTTASGLPPETVAQQILKAVECGKPEIFPATMTQTLAITLRILAPSLFFWIMAHRAKKQSKVDARMHPKSD</sequence>
<dbReference type="GO" id="GO:0016020">
    <property type="term" value="C:membrane"/>
    <property type="evidence" value="ECO:0007669"/>
    <property type="project" value="TreeGrafter"/>
</dbReference>
<gene>
    <name evidence="7" type="ORF">DPMN_034694</name>
</gene>
<feature type="transmembrane region" description="Helical" evidence="5">
    <location>
        <begin position="36"/>
        <end position="54"/>
    </location>
</feature>
<keyword evidence="8" id="KW-1185">Reference proteome</keyword>
<dbReference type="PANTHER" id="PTHR44196:SF1">
    <property type="entry name" value="DEHYDROGENASE_REDUCTASE SDR FAMILY MEMBER 7B"/>
    <property type="match status" value="1"/>
</dbReference>
<feature type="transmembrane region" description="Helical" evidence="5">
    <location>
        <begin position="6"/>
        <end position="24"/>
    </location>
</feature>
<name>A0A9D4M8B5_DREPO</name>
<dbReference type="InterPro" id="IPR020904">
    <property type="entry name" value="Sc_DH/Rdtase_CS"/>
</dbReference>
<dbReference type="PRINTS" id="PR00081">
    <property type="entry name" value="GDHRDH"/>
</dbReference>
<evidence type="ECO:0000313" key="7">
    <source>
        <dbReference type="EMBL" id="KAH3871491.1"/>
    </source>
</evidence>
<dbReference type="GO" id="GO:0006629">
    <property type="term" value="P:lipid metabolic process"/>
    <property type="evidence" value="ECO:0007669"/>
    <property type="project" value="UniProtKB-ARBA"/>
</dbReference>
<keyword evidence="5" id="KW-0472">Membrane</keyword>
<dbReference type="PRINTS" id="PR00080">
    <property type="entry name" value="SDRFAMILY"/>
</dbReference>
<reference evidence="7" key="2">
    <citation type="submission" date="2020-11" db="EMBL/GenBank/DDBJ databases">
        <authorList>
            <person name="McCartney M.A."/>
            <person name="Auch B."/>
            <person name="Kono T."/>
            <person name="Mallez S."/>
            <person name="Becker A."/>
            <person name="Gohl D.M."/>
            <person name="Silverstein K.A.T."/>
            <person name="Koren S."/>
            <person name="Bechman K.B."/>
            <person name="Herman A."/>
            <person name="Abrahante J.E."/>
            <person name="Garbe J."/>
        </authorList>
    </citation>
    <scope>NUCLEOTIDE SEQUENCE</scope>
    <source>
        <strain evidence="7">Duluth1</strain>
        <tissue evidence="7">Whole animal</tissue>
    </source>
</reference>
<dbReference type="Pfam" id="PF00106">
    <property type="entry name" value="adh_short"/>
    <property type="match status" value="1"/>
</dbReference>
<keyword evidence="5" id="KW-1133">Transmembrane helix</keyword>
<dbReference type="InterPro" id="IPR002347">
    <property type="entry name" value="SDR_fam"/>
</dbReference>
<dbReference type="AlphaFoldDB" id="A0A9D4M8B5"/>
<dbReference type="CDD" id="cd05332">
    <property type="entry name" value="11beta-HSD1_like_SDR_c"/>
    <property type="match status" value="1"/>
</dbReference>
<keyword evidence="5" id="KW-0812">Transmembrane</keyword>
<dbReference type="InterPro" id="IPR036291">
    <property type="entry name" value="NAD(P)-bd_dom_sf"/>
</dbReference>
<evidence type="ECO:0000256" key="3">
    <source>
        <dbReference type="ARBA" id="ARBA00037096"/>
    </source>
</evidence>
<evidence type="ECO:0000256" key="5">
    <source>
        <dbReference type="SAM" id="Phobius"/>
    </source>
</evidence>
<comment type="function">
    <text evidence="3">Putative oxidoreductase.</text>
</comment>
<reference evidence="7" key="1">
    <citation type="journal article" date="2019" name="bioRxiv">
        <title>The Genome of the Zebra Mussel, Dreissena polymorpha: A Resource for Invasive Species Research.</title>
        <authorList>
            <person name="McCartney M.A."/>
            <person name="Auch B."/>
            <person name="Kono T."/>
            <person name="Mallez S."/>
            <person name="Zhang Y."/>
            <person name="Obille A."/>
            <person name="Becker A."/>
            <person name="Abrahante J.E."/>
            <person name="Garbe J."/>
            <person name="Badalamenti J.P."/>
            <person name="Herman A."/>
            <person name="Mangelson H."/>
            <person name="Liachko I."/>
            <person name="Sullivan S."/>
            <person name="Sone E.D."/>
            <person name="Koren S."/>
            <person name="Silverstein K.A.T."/>
            <person name="Beckman K.B."/>
            <person name="Gohl D.M."/>
        </authorList>
    </citation>
    <scope>NUCLEOTIDE SEQUENCE</scope>
    <source>
        <strain evidence="7">Duluth1</strain>
        <tissue evidence="7">Whole animal</tissue>
    </source>
</reference>
<evidence type="ECO:0000259" key="6">
    <source>
        <dbReference type="SMART" id="SM00822"/>
    </source>
</evidence>
<dbReference type="PROSITE" id="PS00061">
    <property type="entry name" value="ADH_SHORT"/>
    <property type="match status" value="1"/>
</dbReference>
<dbReference type="NCBIfam" id="NF004825">
    <property type="entry name" value="PRK06181.1"/>
    <property type="match status" value="1"/>
</dbReference>
<dbReference type="PANTHER" id="PTHR44196">
    <property type="entry name" value="DEHYDROGENASE/REDUCTASE SDR FAMILY MEMBER 7B"/>
    <property type="match status" value="1"/>
</dbReference>
<organism evidence="7 8">
    <name type="scientific">Dreissena polymorpha</name>
    <name type="common">Zebra mussel</name>
    <name type="synonym">Mytilus polymorpha</name>
    <dbReference type="NCBI Taxonomy" id="45954"/>
    <lineage>
        <taxon>Eukaryota</taxon>
        <taxon>Metazoa</taxon>
        <taxon>Spiralia</taxon>
        <taxon>Lophotrochozoa</taxon>
        <taxon>Mollusca</taxon>
        <taxon>Bivalvia</taxon>
        <taxon>Autobranchia</taxon>
        <taxon>Heteroconchia</taxon>
        <taxon>Euheterodonta</taxon>
        <taxon>Imparidentia</taxon>
        <taxon>Neoheterodontei</taxon>
        <taxon>Myida</taxon>
        <taxon>Dreissenoidea</taxon>
        <taxon>Dreissenidae</taxon>
        <taxon>Dreissena</taxon>
    </lineage>
</organism>
<evidence type="ECO:0000313" key="8">
    <source>
        <dbReference type="Proteomes" id="UP000828390"/>
    </source>
</evidence>
<comment type="similarity">
    <text evidence="1 4">Belongs to the short-chain dehydrogenases/reductases (SDR) family.</text>
</comment>
<dbReference type="EMBL" id="JAIWYP010000002">
    <property type="protein sequence ID" value="KAH3871491.1"/>
    <property type="molecule type" value="Genomic_DNA"/>
</dbReference>
<dbReference type="Gene3D" id="3.40.50.720">
    <property type="entry name" value="NAD(P)-binding Rossmann-like Domain"/>
    <property type="match status" value="1"/>
</dbReference>
<accession>A0A9D4M8B5</accession>
<dbReference type="PIRSF" id="PIRSF000126">
    <property type="entry name" value="11-beta-HSD1"/>
    <property type="match status" value="1"/>
</dbReference>
<dbReference type="InterPro" id="IPR057326">
    <property type="entry name" value="KR_dom"/>
</dbReference>
<comment type="caution">
    <text evidence="7">The sequence shown here is derived from an EMBL/GenBank/DDBJ whole genome shotgun (WGS) entry which is preliminary data.</text>
</comment>
<proteinExistence type="inferred from homology"/>
<feature type="domain" description="Ketoreductase" evidence="6">
    <location>
        <begin position="35"/>
        <end position="221"/>
    </location>
</feature>
<dbReference type="Proteomes" id="UP000828390">
    <property type="component" value="Unassembled WGS sequence"/>
</dbReference>
<dbReference type="OrthoDB" id="5307821at2759"/>
<protein>
    <recommendedName>
        <fullName evidence="6">Ketoreductase domain-containing protein</fullName>
    </recommendedName>
</protein>
<evidence type="ECO:0000256" key="1">
    <source>
        <dbReference type="ARBA" id="ARBA00006484"/>
    </source>
</evidence>
<dbReference type="SUPFAM" id="SSF51735">
    <property type="entry name" value="NAD(P)-binding Rossmann-fold domains"/>
    <property type="match status" value="1"/>
</dbReference>
<dbReference type="SMART" id="SM00822">
    <property type="entry name" value="PKS_KR"/>
    <property type="match status" value="1"/>
</dbReference>
<evidence type="ECO:0000256" key="4">
    <source>
        <dbReference type="RuleBase" id="RU000363"/>
    </source>
</evidence>
<evidence type="ECO:0000256" key="2">
    <source>
        <dbReference type="ARBA" id="ARBA00023002"/>
    </source>
</evidence>